<reference evidence="3 4" key="1">
    <citation type="journal article" date="2024" name="Science">
        <title>Giant polyketide synthase enzymes in the biosynthesis of giant marine polyether toxins.</title>
        <authorList>
            <person name="Fallon T.R."/>
            <person name="Shende V.V."/>
            <person name="Wierzbicki I.H."/>
            <person name="Pendleton A.L."/>
            <person name="Watervoot N.F."/>
            <person name="Auber R.P."/>
            <person name="Gonzalez D.J."/>
            <person name="Wisecaver J.H."/>
            <person name="Moore B.S."/>
        </authorList>
    </citation>
    <scope>NUCLEOTIDE SEQUENCE [LARGE SCALE GENOMIC DNA]</scope>
    <source>
        <strain evidence="3 4">12B1</strain>
    </source>
</reference>
<dbReference type="Gene3D" id="1.10.3520.10">
    <property type="entry name" value="Glycolipid transfer protein"/>
    <property type="match status" value="1"/>
</dbReference>
<dbReference type="GO" id="GO:1902388">
    <property type="term" value="F:ceramide 1-phosphate transfer activity"/>
    <property type="evidence" value="ECO:0007669"/>
    <property type="project" value="TreeGrafter"/>
</dbReference>
<gene>
    <name evidence="3" type="ORF">AB1Y20_016312</name>
</gene>
<evidence type="ECO:0000256" key="1">
    <source>
        <dbReference type="SAM" id="SignalP"/>
    </source>
</evidence>
<evidence type="ECO:0000313" key="4">
    <source>
        <dbReference type="Proteomes" id="UP001515480"/>
    </source>
</evidence>
<dbReference type="SUPFAM" id="SSF110004">
    <property type="entry name" value="Glycolipid transfer protein, GLTP"/>
    <property type="match status" value="1"/>
</dbReference>
<dbReference type="InterPro" id="IPR036497">
    <property type="entry name" value="GLTP_sf"/>
</dbReference>
<organism evidence="3 4">
    <name type="scientific">Prymnesium parvum</name>
    <name type="common">Toxic golden alga</name>
    <dbReference type="NCBI Taxonomy" id="97485"/>
    <lineage>
        <taxon>Eukaryota</taxon>
        <taxon>Haptista</taxon>
        <taxon>Haptophyta</taxon>
        <taxon>Prymnesiophyceae</taxon>
        <taxon>Prymnesiales</taxon>
        <taxon>Prymnesiaceae</taxon>
        <taxon>Prymnesium</taxon>
    </lineage>
</organism>
<protein>
    <recommendedName>
        <fullName evidence="2">Glycolipid transfer protein domain-containing protein</fullName>
    </recommendedName>
</protein>
<dbReference type="Pfam" id="PF08718">
    <property type="entry name" value="GLTP"/>
    <property type="match status" value="1"/>
</dbReference>
<keyword evidence="4" id="KW-1185">Reference proteome</keyword>
<sequence>MRAFLVLLVAQSAAARIWGAGSALPSSGGFSKSARQFTACQLKSGDVDLDQFGKATQEYCELIRKWGSCTAPSISQVYLCLAKIDKARRELERRQRESKAPTRLNTMKLLLESEAKFNIHKPGAVLADPSGAMGLLWVRRGLVYWLKVFELEVARLKAALKGKKPAPQPFREQCKIAYEQVLKPFHGWVSRRGFGVALRGMPEWSDLRKKSGLPKEDDQLMQELQEWIKSVTSLHKCMVTLQTKFGMEDLRKSI</sequence>
<dbReference type="GO" id="GO:0016020">
    <property type="term" value="C:membrane"/>
    <property type="evidence" value="ECO:0007669"/>
    <property type="project" value="TreeGrafter"/>
</dbReference>
<dbReference type="AlphaFoldDB" id="A0AB34IEV3"/>
<feature type="chain" id="PRO_5044313808" description="Glycolipid transfer protein domain-containing protein" evidence="1">
    <location>
        <begin position="16"/>
        <end position="254"/>
    </location>
</feature>
<dbReference type="EMBL" id="JBGBPQ010000029">
    <property type="protein sequence ID" value="KAL1496356.1"/>
    <property type="molecule type" value="Genomic_DNA"/>
</dbReference>
<name>A0AB34IEV3_PRYPA</name>
<dbReference type="PANTHER" id="PTHR10219">
    <property type="entry name" value="GLYCOLIPID TRANSFER PROTEIN-RELATED"/>
    <property type="match status" value="1"/>
</dbReference>
<keyword evidence="1" id="KW-0732">Signal</keyword>
<dbReference type="GO" id="GO:1902387">
    <property type="term" value="F:ceramide 1-phosphate binding"/>
    <property type="evidence" value="ECO:0007669"/>
    <property type="project" value="TreeGrafter"/>
</dbReference>
<comment type="caution">
    <text evidence="3">The sequence shown here is derived from an EMBL/GenBank/DDBJ whole genome shotgun (WGS) entry which is preliminary data.</text>
</comment>
<dbReference type="Proteomes" id="UP001515480">
    <property type="component" value="Unassembled WGS sequence"/>
</dbReference>
<feature type="domain" description="Glycolipid transfer protein" evidence="2">
    <location>
        <begin position="47"/>
        <end position="210"/>
    </location>
</feature>
<evidence type="ECO:0000313" key="3">
    <source>
        <dbReference type="EMBL" id="KAL1496356.1"/>
    </source>
</evidence>
<feature type="signal peptide" evidence="1">
    <location>
        <begin position="1"/>
        <end position="15"/>
    </location>
</feature>
<dbReference type="PANTHER" id="PTHR10219:SF43">
    <property type="entry name" value="GLYCOLIPID TRANSFER PROTEIN DOMAIN-CONTAINING PROTEIN"/>
    <property type="match status" value="1"/>
</dbReference>
<proteinExistence type="predicted"/>
<accession>A0AB34IEV3</accession>
<dbReference type="InterPro" id="IPR014830">
    <property type="entry name" value="Glycolipid_transfer_prot_dom"/>
</dbReference>
<dbReference type="GO" id="GO:0005829">
    <property type="term" value="C:cytosol"/>
    <property type="evidence" value="ECO:0007669"/>
    <property type="project" value="TreeGrafter"/>
</dbReference>
<evidence type="ECO:0000259" key="2">
    <source>
        <dbReference type="Pfam" id="PF08718"/>
    </source>
</evidence>